<dbReference type="KEGG" id="egu:109506609"/>
<name>A0A6J0PR67_ELAGV</name>
<keyword evidence="2" id="KW-1185">Reference proteome</keyword>
<feature type="region of interest" description="Disordered" evidence="1">
    <location>
        <begin position="21"/>
        <end position="54"/>
    </location>
</feature>
<evidence type="ECO:0000313" key="2">
    <source>
        <dbReference type="Proteomes" id="UP000504607"/>
    </source>
</evidence>
<evidence type="ECO:0000256" key="1">
    <source>
        <dbReference type="SAM" id="MobiDB-lite"/>
    </source>
</evidence>
<dbReference type="InterPro" id="IPR010433">
    <property type="entry name" value="EIF-4B_pln"/>
</dbReference>
<dbReference type="GO" id="GO:0003743">
    <property type="term" value="F:translation initiation factor activity"/>
    <property type="evidence" value="ECO:0007669"/>
    <property type="project" value="InterPro"/>
</dbReference>
<protein>
    <submittedName>
        <fullName evidence="3">Uncharacterized protein LOC109506609</fullName>
    </submittedName>
</protein>
<dbReference type="GeneID" id="109506609"/>
<evidence type="ECO:0000313" key="3">
    <source>
        <dbReference type="RefSeq" id="XP_019710361.1"/>
    </source>
</evidence>
<dbReference type="InParanoid" id="A0A6J0PR67"/>
<dbReference type="GO" id="GO:0003729">
    <property type="term" value="F:mRNA binding"/>
    <property type="evidence" value="ECO:0007669"/>
    <property type="project" value="TreeGrafter"/>
</dbReference>
<sequence>MAEKKIQRASFGFSWADEVEREEREEEEVKAFRRKEEEKSNRKPNPFGPARPREVVLEEKGVDWRKLDEELDFHSNLRKNKKKKENIFMTTAPISKQEHSSMGLRNPNQSKPEIQNAITVCPHKLNQHIDELVPPLKYPPKNIMALMQQIRRGRTDRPYENVENLHLNRYPCKSDMMGHMNHWPIDASHSRTAQAHFCVNMTEAGHVRVCPKFGTMRGSENMGSNCKRKYFGDRYQSGGAEEIQANVREFINCRESYKDDDENHWDNLKDGTGRRENYIQGKRLMCAREKRQENGRKILVDMNMDRGFLGMNCKFGEDYCTDYVEDRNGRRNYIVLESINPPRKPLGWEHSSQNYDAEWGSFGGTKDRVFISASK</sequence>
<dbReference type="PANTHER" id="PTHR32091">
    <property type="entry name" value="EUKARYOTIC TRANSLATION INITIATION FACTOR 4B"/>
    <property type="match status" value="1"/>
</dbReference>
<dbReference type="RefSeq" id="XP_019710361.1">
    <property type="nucleotide sequence ID" value="XM_019854802.2"/>
</dbReference>
<dbReference type="Proteomes" id="UP000504607">
    <property type="component" value="Chromosome 14"/>
</dbReference>
<dbReference type="OrthoDB" id="985902at2759"/>
<dbReference type="PANTHER" id="PTHR32091:SF24">
    <property type="entry name" value="DUF4005 DOMAIN-CONTAINING PROTEIN"/>
    <property type="match status" value="1"/>
</dbReference>
<dbReference type="AlphaFoldDB" id="A0A6J0PR67"/>
<gene>
    <name evidence="3" type="primary">LOC109506609</name>
</gene>
<feature type="compositionally biased region" description="Basic and acidic residues" evidence="1">
    <location>
        <begin position="27"/>
        <end position="41"/>
    </location>
</feature>
<organism evidence="2 3">
    <name type="scientific">Elaeis guineensis var. tenera</name>
    <name type="common">Oil palm</name>
    <dbReference type="NCBI Taxonomy" id="51953"/>
    <lineage>
        <taxon>Eukaryota</taxon>
        <taxon>Viridiplantae</taxon>
        <taxon>Streptophyta</taxon>
        <taxon>Embryophyta</taxon>
        <taxon>Tracheophyta</taxon>
        <taxon>Spermatophyta</taxon>
        <taxon>Magnoliopsida</taxon>
        <taxon>Liliopsida</taxon>
        <taxon>Arecaceae</taxon>
        <taxon>Arecoideae</taxon>
        <taxon>Cocoseae</taxon>
        <taxon>Elaeidinae</taxon>
        <taxon>Elaeis</taxon>
    </lineage>
</organism>
<accession>A0A6J0PR67</accession>
<proteinExistence type="predicted"/>
<reference evidence="3" key="1">
    <citation type="submission" date="2025-08" db="UniProtKB">
        <authorList>
            <consortium name="RefSeq"/>
        </authorList>
    </citation>
    <scope>IDENTIFICATION</scope>
</reference>
<dbReference type="Pfam" id="PF06273">
    <property type="entry name" value="eIF-4B"/>
    <property type="match status" value="1"/>
</dbReference>